<dbReference type="AlphaFoldDB" id="A0A3Q1HAW3"/>
<dbReference type="Pfam" id="PF02758">
    <property type="entry name" value="PYRIN"/>
    <property type="match status" value="2"/>
</dbReference>
<dbReference type="InterPro" id="IPR004020">
    <property type="entry name" value="DAPIN"/>
</dbReference>
<sequence length="256" mass="29134">MSVPGMLFKILEDLIDDDLKTFQWFLTLKPPVLDNCKRIAKSQVVNLSREDTVSRIIESYGEASAVNLTIEILRKMNMNDAAEKLKKTYAGAVNDESLQLTCLVSFLSLFTCVFIDSLHLYIFICRRKYSCNSNLPFLVVMPCLISVCYQMSNVDKFKWYLNMSIVDGCKPIPTSKLEEANQQRTVNVMIESYREAPAVNLTVEILRKMNMNNAAEELQKTYAGDEFFKLSESPKSVSFLSLFTSSMCQCPIPKMS</sequence>
<organism evidence="2 3">
    <name type="scientific">Anabas testudineus</name>
    <name type="common">Climbing perch</name>
    <name type="synonym">Anthias testudineus</name>
    <dbReference type="NCBI Taxonomy" id="64144"/>
    <lineage>
        <taxon>Eukaryota</taxon>
        <taxon>Metazoa</taxon>
        <taxon>Chordata</taxon>
        <taxon>Craniata</taxon>
        <taxon>Vertebrata</taxon>
        <taxon>Euteleostomi</taxon>
        <taxon>Actinopterygii</taxon>
        <taxon>Neopterygii</taxon>
        <taxon>Teleostei</taxon>
        <taxon>Neoteleostei</taxon>
        <taxon>Acanthomorphata</taxon>
        <taxon>Anabantaria</taxon>
        <taxon>Anabantiformes</taxon>
        <taxon>Anabantoidei</taxon>
        <taxon>Anabantidae</taxon>
        <taxon>Anabas</taxon>
    </lineage>
</organism>
<dbReference type="GeneTree" id="ENSGT00940000173625"/>
<dbReference type="OrthoDB" id="10058437at2759"/>
<accession>A0A3Q1HAW3</accession>
<proteinExistence type="predicted"/>
<keyword evidence="3" id="KW-1185">Reference proteome</keyword>
<feature type="domain" description="Pyrin" evidence="1">
    <location>
        <begin position="153"/>
        <end position="224"/>
    </location>
</feature>
<dbReference type="InParanoid" id="A0A3Q1HAW3"/>
<reference evidence="2" key="3">
    <citation type="submission" date="2025-09" db="UniProtKB">
        <authorList>
            <consortium name="Ensembl"/>
        </authorList>
    </citation>
    <scope>IDENTIFICATION</scope>
</reference>
<dbReference type="Ensembl" id="ENSATET00000005755.2">
    <property type="protein sequence ID" value="ENSATEP00000005662.2"/>
    <property type="gene ID" value="ENSATEG00000003989.2"/>
</dbReference>
<reference evidence="2" key="2">
    <citation type="submission" date="2025-08" db="UniProtKB">
        <authorList>
            <consortium name="Ensembl"/>
        </authorList>
    </citation>
    <scope>IDENTIFICATION</scope>
</reference>
<name>A0A3Q1HAW3_ANATE</name>
<dbReference type="STRING" id="64144.ENSATEP00000005662"/>
<dbReference type="InterPro" id="IPR011029">
    <property type="entry name" value="DEATH-like_dom_sf"/>
</dbReference>
<dbReference type="PROSITE" id="PS50824">
    <property type="entry name" value="DAPIN"/>
    <property type="match status" value="2"/>
</dbReference>
<dbReference type="Proteomes" id="UP000265040">
    <property type="component" value="Chromosome 1"/>
</dbReference>
<evidence type="ECO:0000313" key="3">
    <source>
        <dbReference type="Proteomes" id="UP000265040"/>
    </source>
</evidence>
<dbReference type="CDD" id="cd08321">
    <property type="entry name" value="Pyrin_ASC-like"/>
    <property type="match status" value="2"/>
</dbReference>
<feature type="domain" description="Pyrin" evidence="1">
    <location>
        <begin position="1"/>
        <end position="91"/>
    </location>
</feature>
<evidence type="ECO:0000259" key="1">
    <source>
        <dbReference type="PROSITE" id="PS50824"/>
    </source>
</evidence>
<evidence type="ECO:0000313" key="2">
    <source>
        <dbReference type="Ensembl" id="ENSATEP00000005662.2"/>
    </source>
</evidence>
<reference evidence="2" key="1">
    <citation type="submission" date="2021-04" db="EMBL/GenBank/DDBJ databases">
        <authorList>
            <consortium name="Wellcome Sanger Institute Data Sharing"/>
        </authorList>
    </citation>
    <scope>NUCLEOTIDE SEQUENCE [LARGE SCALE GENOMIC DNA]</scope>
</reference>
<dbReference type="SMART" id="SM01289">
    <property type="entry name" value="PYRIN"/>
    <property type="match status" value="2"/>
</dbReference>
<dbReference type="Gene3D" id="1.10.533.10">
    <property type="entry name" value="Death Domain, Fas"/>
    <property type="match status" value="2"/>
</dbReference>
<dbReference type="SUPFAM" id="SSF47986">
    <property type="entry name" value="DEATH domain"/>
    <property type="match status" value="2"/>
</dbReference>
<protein>
    <recommendedName>
        <fullName evidence="1">Pyrin domain-containing protein</fullName>
    </recommendedName>
</protein>